<feature type="signal peptide" evidence="1">
    <location>
        <begin position="1"/>
        <end position="19"/>
    </location>
</feature>
<evidence type="ECO:0000256" key="1">
    <source>
        <dbReference type="SAM" id="SignalP"/>
    </source>
</evidence>
<name>A0ABN9WKC7_9DINO</name>
<proteinExistence type="predicted"/>
<organism evidence="2 3">
    <name type="scientific">Prorocentrum cordatum</name>
    <dbReference type="NCBI Taxonomy" id="2364126"/>
    <lineage>
        <taxon>Eukaryota</taxon>
        <taxon>Sar</taxon>
        <taxon>Alveolata</taxon>
        <taxon>Dinophyceae</taxon>
        <taxon>Prorocentrales</taxon>
        <taxon>Prorocentraceae</taxon>
        <taxon>Prorocentrum</taxon>
    </lineage>
</organism>
<keyword evidence="1" id="KW-0732">Signal</keyword>
<gene>
    <name evidence="2" type="ORF">PCOR1329_LOCUS68208</name>
</gene>
<dbReference type="EMBL" id="CAUYUJ010018883">
    <property type="protein sequence ID" value="CAK0887013.1"/>
    <property type="molecule type" value="Genomic_DNA"/>
</dbReference>
<feature type="chain" id="PRO_5045043351" evidence="1">
    <location>
        <begin position="20"/>
        <end position="504"/>
    </location>
</feature>
<evidence type="ECO:0000313" key="2">
    <source>
        <dbReference type="EMBL" id="CAK0887013.1"/>
    </source>
</evidence>
<evidence type="ECO:0000313" key="3">
    <source>
        <dbReference type="Proteomes" id="UP001189429"/>
    </source>
</evidence>
<dbReference type="Proteomes" id="UP001189429">
    <property type="component" value="Unassembled WGS sequence"/>
</dbReference>
<protein>
    <submittedName>
        <fullName evidence="2">Uncharacterized protein</fullName>
    </submittedName>
</protein>
<accession>A0ABN9WKC7</accession>
<keyword evidence="3" id="KW-1185">Reference proteome</keyword>
<sequence length="504" mass="55305">MRGVPRCIEACALLAGAAALTKLEVEEKGTGAVDLVGAADLVGSSDLVGAADLEGAGSADFSGMGSLDFVAKGSAKYSYNRTVRIRQTPEELGFTSEGDPEFTGEQAQFHQNYCLDLGAKGFPLPTFDMLQRNQWSASSYFEQLQTRGYAEDALQMTGPQEALLSGSCARENFRSGKVKHIFVGDSQMMVLRNAFHRLHKCPEVWWSSQSEKAVNLRKALQARLKKGRLHSLTDQSPLEILPEGCQEEGIASYIYWDAWAHRQLPVDDIKKEMEQLQLDPKDGGDTVVVWVGSNFINAERRMTSLLEVIDELHSLGVKMVWDSPTFQDTAIMAATSTEDHGIDKHTRIPTTYTSIQQRKTKGELGSNQYKTEKTLFDSGLEIPVTRRWQLTNRYRGLQCDGMHTDMRGRDPLFYPAPGGRCAAWRPHGLQPGGALQLRTGAHVPHGVRGRRPGAAERAVRPVCLARKAVLLPAHGVHPLSARAAAPRLGASPLRLPGALPVLIV</sequence>
<reference evidence="2" key="1">
    <citation type="submission" date="2023-10" db="EMBL/GenBank/DDBJ databases">
        <authorList>
            <person name="Chen Y."/>
            <person name="Shah S."/>
            <person name="Dougan E. K."/>
            <person name="Thang M."/>
            <person name="Chan C."/>
        </authorList>
    </citation>
    <scope>NUCLEOTIDE SEQUENCE [LARGE SCALE GENOMIC DNA]</scope>
</reference>
<comment type="caution">
    <text evidence="2">The sequence shown here is derived from an EMBL/GenBank/DDBJ whole genome shotgun (WGS) entry which is preliminary data.</text>
</comment>